<dbReference type="KEGG" id="dor:Desor_2130"/>
<dbReference type="InterPro" id="IPR051124">
    <property type="entry name" value="Phosphate_Transport_Permease"/>
</dbReference>
<keyword evidence="3 9" id="KW-0813">Transport</keyword>
<comment type="subcellular location">
    <subcellularLocation>
        <location evidence="1 9">Cell membrane</location>
        <topology evidence="1 9">Multi-pass membrane protein</topology>
    </subcellularLocation>
</comment>
<dbReference type="Proteomes" id="UP000006346">
    <property type="component" value="Chromosome"/>
</dbReference>
<dbReference type="eggNOG" id="COG0573">
    <property type="taxonomic scope" value="Bacteria"/>
</dbReference>
<evidence type="ECO:0000259" key="11">
    <source>
        <dbReference type="PROSITE" id="PS50928"/>
    </source>
</evidence>
<dbReference type="InterPro" id="IPR035906">
    <property type="entry name" value="MetI-like_sf"/>
</dbReference>
<feature type="transmembrane region" description="Helical" evidence="9">
    <location>
        <begin position="79"/>
        <end position="112"/>
    </location>
</feature>
<dbReference type="PROSITE" id="PS50928">
    <property type="entry name" value="ABC_TM1"/>
    <property type="match status" value="1"/>
</dbReference>
<dbReference type="InterPro" id="IPR011864">
    <property type="entry name" value="Phosphate_PstC"/>
</dbReference>
<proteinExistence type="inferred from homology"/>
<dbReference type="HOGENOM" id="CLU_033621_1_0_9"/>
<dbReference type="Pfam" id="PF00528">
    <property type="entry name" value="BPD_transp_1"/>
    <property type="match status" value="1"/>
</dbReference>
<comment type="function">
    <text evidence="10">Part of the binding-protein-dependent transport system for phosphate; probably responsible for the translocation of the substrate across the membrane.</text>
</comment>
<feature type="transmembrane region" description="Helical" evidence="9">
    <location>
        <begin position="27"/>
        <end position="48"/>
    </location>
</feature>
<reference evidence="13" key="1">
    <citation type="submission" date="2011-11" db="EMBL/GenBank/DDBJ databases">
        <title>Complete sequence of Desulfosporosinus orientis DSM 765.</title>
        <authorList>
            <person name="Lucas S."/>
            <person name="Han J."/>
            <person name="Lapidus A."/>
            <person name="Cheng J.-F."/>
            <person name="Goodwin L."/>
            <person name="Pitluck S."/>
            <person name="Peters L."/>
            <person name="Ovchinnikova G."/>
            <person name="Teshima H."/>
            <person name="Detter J.C."/>
            <person name="Han C."/>
            <person name="Tapia R."/>
            <person name="Land M."/>
            <person name="Hauser L."/>
            <person name="Kyrpides N."/>
            <person name="Ivanova N."/>
            <person name="Pagani I."/>
            <person name="Pester M."/>
            <person name="Spring S."/>
            <person name="Ollivier B."/>
            <person name="Rattei T."/>
            <person name="Klenk H.-P."/>
            <person name="Wagner M."/>
            <person name="Loy A."/>
            <person name="Woyke T."/>
        </authorList>
    </citation>
    <scope>NUCLEOTIDE SEQUENCE [LARGE SCALE GENOMIC DNA]</scope>
    <source>
        <strain evidence="13">ATCC 19365 / DSM 765 / NCIMB 8382 / VKM B-1628</strain>
    </source>
</reference>
<dbReference type="CDD" id="cd06261">
    <property type="entry name" value="TM_PBP2"/>
    <property type="match status" value="1"/>
</dbReference>
<evidence type="ECO:0000256" key="10">
    <source>
        <dbReference type="RuleBase" id="RU363054"/>
    </source>
</evidence>
<dbReference type="InterPro" id="IPR000515">
    <property type="entry name" value="MetI-like"/>
</dbReference>
<evidence type="ECO:0000256" key="2">
    <source>
        <dbReference type="ARBA" id="ARBA00007069"/>
    </source>
</evidence>
<evidence type="ECO:0000313" key="12">
    <source>
        <dbReference type="EMBL" id="AET67736.1"/>
    </source>
</evidence>
<comment type="caution">
    <text evidence="10">Lacks conserved residue(s) required for the propagation of feature annotation.</text>
</comment>
<name>G7W674_DESOD</name>
<sequence length="306" mass="33303">MFSWAPAKFSNQTGCFMNQTLEKLFSFLSRLFTAFSATLLFLVIIFIARESLQIFQEVNFLDFISGISWNPLASEPKVGILPMILGTIYVSIVAILISMPIGIGCALELAALENERLKSFCTSVLGVLAGIPSVIYGFIGLLVVVKFLENRLLLAAGESILSGGIVLAVMVLPYIVPTAAETMEKSYRKYKETSLALGVSKSYMLRTLILPQAKGAILTAMILAFSRAMGETMAVMMVIGNSPILPRLLGKGETIPALIALEIGTAGLGSLHYHALFSAGFVLMIFLIFLNALFYLIRKNSPENLR</sequence>
<dbReference type="GO" id="GO:0005886">
    <property type="term" value="C:plasma membrane"/>
    <property type="evidence" value="ECO:0007669"/>
    <property type="project" value="UniProtKB-SubCell"/>
</dbReference>
<keyword evidence="5 10" id="KW-0592">Phosphate transport</keyword>
<dbReference type="SUPFAM" id="SSF161098">
    <property type="entry name" value="MetI-like"/>
    <property type="match status" value="1"/>
</dbReference>
<dbReference type="NCBIfam" id="TIGR02138">
    <property type="entry name" value="phosphate_pstC"/>
    <property type="match status" value="1"/>
</dbReference>
<accession>G7W674</accession>
<feature type="domain" description="ABC transmembrane type-1" evidence="11">
    <location>
        <begin position="84"/>
        <end position="294"/>
    </location>
</feature>
<dbReference type="STRING" id="768706.Desor_2130"/>
<keyword evidence="8 9" id="KW-0472">Membrane</keyword>
<dbReference type="PANTHER" id="PTHR30425">
    <property type="entry name" value="PHOSPHATE TRANSPORT SYSTEM PERMEASE PROTEIN PST"/>
    <property type="match status" value="1"/>
</dbReference>
<evidence type="ECO:0000256" key="8">
    <source>
        <dbReference type="ARBA" id="ARBA00023136"/>
    </source>
</evidence>
<protein>
    <recommendedName>
        <fullName evidence="10">Phosphate transport system permease protein</fullName>
    </recommendedName>
</protein>
<dbReference type="Gene3D" id="1.10.3720.10">
    <property type="entry name" value="MetI-like"/>
    <property type="match status" value="1"/>
</dbReference>
<keyword evidence="6 9" id="KW-0812">Transmembrane</keyword>
<evidence type="ECO:0000313" key="13">
    <source>
        <dbReference type="Proteomes" id="UP000006346"/>
    </source>
</evidence>
<dbReference type="PATRIC" id="fig|768706.3.peg.2144"/>
<dbReference type="GO" id="GO:0006817">
    <property type="term" value="P:phosphate ion transport"/>
    <property type="evidence" value="ECO:0007669"/>
    <property type="project" value="UniProtKB-KW"/>
</dbReference>
<evidence type="ECO:0000256" key="6">
    <source>
        <dbReference type="ARBA" id="ARBA00022692"/>
    </source>
</evidence>
<feature type="transmembrane region" description="Helical" evidence="9">
    <location>
        <begin position="124"/>
        <end position="148"/>
    </location>
</feature>
<comment type="similarity">
    <text evidence="2 10">Belongs to the binding-protein-dependent transport system permease family. CysTW subfamily.</text>
</comment>
<reference evidence="12 13" key="2">
    <citation type="journal article" date="2012" name="J. Bacteriol.">
        <title>Complete genome sequences of Desulfosporosinus orientis DSM765T, Desulfosporosinus youngiae DSM17734T, Desulfosporosinus meridiei DSM13257T, and Desulfosporosinus acidiphilus DSM22704T.</title>
        <authorList>
            <person name="Pester M."/>
            <person name="Brambilla E."/>
            <person name="Alazard D."/>
            <person name="Rattei T."/>
            <person name="Weinmaier T."/>
            <person name="Han J."/>
            <person name="Lucas S."/>
            <person name="Lapidus A."/>
            <person name="Cheng J.F."/>
            <person name="Goodwin L."/>
            <person name="Pitluck S."/>
            <person name="Peters L."/>
            <person name="Ovchinnikova G."/>
            <person name="Teshima H."/>
            <person name="Detter J.C."/>
            <person name="Han C.S."/>
            <person name="Tapia R."/>
            <person name="Land M.L."/>
            <person name="Hauser L."/>
            <person name="Kyrpides N.C."/>
            <person name="Ivanova N.N."/>
            <person name="Pagani I."/>
            <person name="Huntmann M."/>
            <person name="Wei C.L."/>
            <person name="Davenport K.W."/>
            <person name="Daligault H."/>
            <person name="Chain P.S."/>
            <person name="Chen A."/>
            <person name="Mavromatis K."/>
            <person name="Markowitz V."/>
            <person name="Szeto E."/>
            <person name="Mikhailova N."/>
            <person name="Pati A."/>
            <person name="Wagner M."/>
            <person name="Woyke T."/>
            <person name="Ollivier B."/>
            <person name="Klenk H.P."/>
            <person name="Spring S."/>
            <person name="Loy A."/>
        </authorList>
    </citation>
    <scope>NUCLEOTIDE SEQUENCE [LARGE SCALE GENOMIC DNA]</scope>
    <source>
        <strain evidence="13">ATCC 19365 / DSM 765 / NCIMB 8382 / VKM B-1628</strain>
    </source>
</reference>
<organism evidence="12 13">
    <name type="scientific">Desulfosporosinus orientis (strain ATCC 19365 / DSM 765 / NCIMB 8382 / VKM B-1628 / Singapore I)</name>
    <name type="common">Desulfotomaculum orientis</name>
    <dbReference type="NCBI Taxonomy" id="768706"/>
    <lineage>
        <taxon>Bacteria</taxon>
        <taxon>Bacillati</taxon>
        <taxon>Bacillota</taxon>
        <taxon>Clostridia</taxon>
        <taxon>Eubacteriales</taxon>
        <taxon>Desulfitobacteriaceae</taxon>
        <taxon>Desulfosporosinus</taxon>
    </lineage>
</organism>
<evidence type="ECO:0000256" key="1">
    <source>
        <dbReference type="ARBA" id="ARBA00004651"/>
    </source>
</evidence>
<evidence type="ECO:0000256" key="9">
    <source>
        <dbReference type="RuleBase" id="RU363032"/>
    </source>
</evidence>
<evidence type="ECO:0000256" key="5">
    <source>
        <dbReference type="ARBA" id="ARBA00022592"/>
    </source>
</evidence>
<dbReference type="GO" id="GO:0005315">
    <property type="term" value="F:phosphate transmembrane transporter activity"/>
    <property type="evidence" value="ECO:0007669"/>
    <property type="project" value="InterPro"/>
</dbReference>
<feature type="transmembrane region" description="Helical" evidence="9">
    <location>
        <begin position="275"/>
        <end position="297"/>
    </location>
</feature>
<keyword evidence="4 10" id="KW-1003">Cell membrane</keyword>
<feature type="transmembrane region" description="Helical" evidence="9">
    <location>
        <begin position="160"/>
        <end position="180"/>
    </location>
</feature>
<dbReference type="AlphaFoldDB" id="G7W674"/>
<dbReference type="EMBL" id="CP003108">
    <property type="protein sequence ID" value="AET67736.1"/>
    <property type="molecule type" value="Genomic_DNA"/>
</dbReference>
<gene>
    <name evidence="12" type="ordered locus">Desor_2130</name>
</gene>
<dbReference type="PANTHER" id="PTHR30425:SF1">
    <property type="entry name" value="PHOSPHATE TRANSPORT SYSTEM PERMEASE PROTEIN PSTC"/>
    <property type="match status" value="1"/>
</dbReference>
<evidence type="ECO:0000256" key="7">
    <source>
        <dbReference type="ARBA" id="ARBA00022989"/>
    </source>
</evidence>
<keyword evidence="7 9" id="KW-1133">Transmembrane helix</keyword>
<keyword evidence="13" id="KW-1185">Reference proteome</keyword>
<evidence type="ECO:0000256" key="4">
    <source>
        <dbReference type="ARBA" id="ARBA00022475"/>
    </source>
</evidence>
<evidence type="ECO:0000256" key="3">
    <source>
        <dbReference type="ARBA" id="ARBA00022448"/>
    </source>
</evidence>